<dbReference type="Gene3D" id="1.10.3810.10">
    <property type="entry name" value="Biosynthetic peptidoglycan transglycosylase-like"/>
    <property type="match status" value="1"/>
</dbReference>
<dbReference type="InterPro" id="IPR036950">
    <property type="entry name" value="PBP_transglycosylase"/>
</dbReference>
<dbReference type="SUPFAM" id="SSF56601">
    <property type="entry name" value="beta-lactamase/transpeptidase-like"/>
    <property type="match status" value="1"/>
</dbReference>
<keyword evidence="8" id="KW-0328">Glycosyltransferase</keyword>
<dbReference type="GO" id="GO:0006508">
    <property type="term" value="P:proteolysis"/>
    <property type="evidence" value="ECO:0007669"/>
    <property type="project" value="UniProtKB-KW"/>
</dbReference>
<evidence type="ECO:0000256" key="1">
    <source>
        <dbReference type="ARBA" id="ARBA00004236"/>
    </source>
</evidence>
<feature type="domain" description="Glycosyl transferase family 51" evidence="23">
    <location>
        <begin position="65"/>
        <end position="229"/>
    </location>
</feature>
<evidence type="ECO:0000256" key="16">
    <source>
        <dbReference type="ARBA" id="ARBA00023268"/>
    </source>
</evidence>
<keyword evidence="13" id="KW-0573">Peptidoglycan synthesis</keyword>
<dbReference type="PANTHER" id="PTHR32282:SF11">
    <property type="entry name" value="PENICILLIN-BINDING PROTEIN 1B"/>
    <property type="match status" value="1"/>
</dbReference>
<reference evidence="24 25" key="1">
    <citation type="submission" date="2020-02" db="EMBL/GenBank/DDBJ databases">
        <title>Genomic and physiological characterization of two novel Nitrospinaceae genera.</title>
        <authorList>
            <person name="Mueller A.J."/>
            <person name="Jung M.-Y."/>
            <person name="Strachan C.R."/>
            <person name="Herbold C.W."/>
            <person name="Kirkegaard R.H."/>
            <person name="Daims H."/>
        </authorList>
    </citation>
    <scope>NUCLEOTIDE SEQUENCE [LARGE SCALE GENOMIC DNA]</scope>
    <source>
        <strain evidence="24">EB</strain>
    </source>
</reference>
<proteinExistence type="inferred from homology"/>
<comment type="pathway">
    <text evidence="2">Cell wall biogenesis; peptidoglycan biosynthesis.</text>
</comment>
<dbReference type="InterPro" id="IPR001264">
    <property type="entry name" value="Glyco_trans_51"/>
</dbReference>
<keyword evidence="11" id="KW-0378">Hydrolase</keyword>
<accession>A0A7T0G179</accession>
<dbReference type="FunFam" id="1.10.3810.10:FF:000003">
    <property type="entry name" value="Penicillin-binding protein 1a"/>
    <property type="match status" value="1"/>
</dbReference>
<sequence>MKSFLQNLVFGIYVFILIGFFGVVGIYHMVKDQLPQLPDSLEKIALSLPTEVYSADGEVMKVLGERHPISLKEVSPHFTKAIVATEDSRFWDHHGLDHIGMIRATIANLKAGRIVQGGSTITQQLSKNLFFAFDRVWIRKYKELLIAFQMESAFSKEEILEAYCNQVYFGSGAYGVEEASLQYFGKRARDLTLLQAALLAGLPNSPNYRNPYNNLDRAMERANYVLKRLVELRFITQSEMNATLNEPLELVPPKQETNPNLYFVNFVIEKLEKKYGKDFVHFGGLKIFTTLDSRFQSLAQLSVETHLTALEKRLKPELDGLHPLQAALVSIENKTGAVRAMLGGRKYSQSQFNRAVSNIRMPGSSFKPFVYFTAMEHLGLNPASVVVDEAVTIPVPGSKPWQPKNFNDSYEGPIVLKKALMRSLNVVSAKLIHQVTPQRVIKTAKQFGITSPLGPHLSLALGTSGVSPIEMASAYSVIANLGVVNEPYLIQRVEDYRGNPLYEHFYHGVQKFSQKAIYPLLDMMTGVVEQGTGRVVRRMGFKHPAGGKTGTTNDFKDAWFNGFTKDLSTSVWVGKDNNLPMLDKNDKGMTGASAAAPIWTYFMQKALKDKSRVKFPVPDGIRFARVDATTGYLATANMPNTLEVAVKLETPLQMAPIFNETRGEVDELVPAPPLTGQSETNGIPGF</sequence>
<keyword evidence="10 21" id="KW-0812">Transmembrane</keyword>
<dbReference type="GO" id="GO:0030288">
    <property type="term" value="C:outer membrane-bounded periplasmic space"/>
    <property type="evidence" value="ECO:0007669"/>
    <property type="project" value="TreeGrafter"/>
</dbReference>
<dbReference type="SUPFAM" id="SSF53955">
    <property type="entry name" value="Lysozyme-like"/>
    <property type="match status" value="1"/>
</dbReference>
<evidence type="ECO:0000256" key="12">
    <source>
        <dbReference type="ARBA" id="ARBA00022960"/>
    </source>
</evidence>
<keyword evidence="9" id="KW-0808">Transferase</keyword>
<evidence type="ECO:0000313" key="24">
    <source>
        <dbReference type="EMBL" id="QPJ63105.1"/>
    </source>
</evidence>
<comment type="similarity">
    <text evidence="3">In the C-terminal section; belongs to the transpeptidase family.</text>
</comment>
<evidence type="ECO:0000256" key="8">
    <source>
        <dbReference type="ARBA" id="ARBA00022676"/>
    </source>
</evidence>
<dbReference type="Pfam" id="PF00905">
    <property type="entry name" value="Transpeptidase"/>
    <property type="match status" value="1"/>
</dbReference>
<dbReference type="PANTHER" id="PTHR32282">
    <property type="entry name" value="BINDING PROTEIN TRANSPEPTIDASE, PUTATIVE-RELATED"/>
    <property type="match status" value="1"/>
</dbReference>
<keyword evidence="16" id="KW-0511">Multifunctional enzyme</keyword>
<evidence type="ECO:0000256" key="5">
    <source>
        <dbReference type="ARBA" id="ARBA00022475"/>
    </source>
</evidence>
<evidence type="ECO:0000256" key="18">
    <source>
        <dbReference type="ARBA" id="ARBA00034000"/>
    </source>
</evidence>
<evidence type="ECO:0000256" key="13">
    <source>
        <dbReference type="ARBA" id="ARBA00022984"/>
    </source>
</evidence>
<comment type="subcellular location">
    <subcellularLocation>
        <location evidence="1">Cell membrane</location>
    </subcellularLocation>
</comment>
<feature type="transmembrane region" description="Helical" evidence="21">
    <location>
        <begin position="7"/>
        <end position="30"/>
    </location>
</feature>
<dbReference type="InterPro" id="IPR050396">
    <property type="entry name" value="Glycosyltr_51/Transpeptidase"/>
</dbReference>
<dbReference type="InterPro" id="IPR012338">
    <property type="entry name" value="Beta-lactam/transpept-like"/>
</dbReference>
<keyword evidence="14 21" id="KW-1133">Transmembrane helix</keyword>
<comment type="similarity">
    <text evidence="4">In the N-terminal section; belongs to the glycosyltransferase 51 family.</text>
</comment>
<dbReference type="Gene3D" id="3.40.710.10">
    <property type="entry name" value="DD-peptidase/beta-lactamase superfamily"/>
    <property type="match status" value="1"/>
</dbReference>
<gene>
    <name evidence="24" type="ORF">G3M70_14965</name>
</gene>
<comment type="catalytic activity">
    <reaction evidence="18">
        <text>Preferential cleavage: (Ac)2-L-Lys-D-Ala-|-D-Ala. Also transpeptidation of peptidyl-alanyl moieties that are N-acyl substituents of D-alanine.</text>
        <dbReference type="EC" id="3.4.16.4"/>
    </reaction>
</comment>
<keyword evidence="12" id="KW-0133">Cell shape</keyword>
<evidence type="ECO:0000256" key="2">
    <source>
        <dbReference type="ARBA" id="ARBA00004752"/>
    </source>
</evidence>
<evidence type="ECO:0000313" key="25">
    <source>
        <dbReference type="Proteomes" id="UP000594688"/>
    </source>
</evidence>
<evidence type="ECO:0000256" key="21">
    <source>
        <dbReference type="SAM" id="Phobius"/>
    </source>
</evidence>
<evidence type="ECO:0000256" key="20">
    <source>
        <dbReference type="ARBA" id="ARBA00060592"/>
    </source>
</evidence>
<evidence type="ECO:0000259" key="23">
    <source>
        <dbReference type="Pfam" id="PF00912"/>
    </source>
</evidence>
<feature type="domain" description="Penicillin-binding protein transpeptidase" evidence="22">
    <location>
        <begin position="328"/>
        <end position="574"/>
    </location>
</feature>
<evidence type="ECO:0000256" key="14">
    <source>
        <dbReference type="ARBA" id="ARBA00022989"/>
    </source>
</evidence>
<evidence type="ECO:0000256" key="17">
    <source>
        <dbReference type="ARBA" id="ARBA00023316"/>
    </source>
</evidence>
<dbReference type="Pfam" id="PF00912">
    <property type="entry name" value="Transgly"/>
    <property type="match status" value="1"/>
</dbReference>
<dbReference type="InterPro" id="IPR023346">
    <property type="entry name" value="Lysozyme-like_dom_sf"/>
</dbReference>
<evidence type="ECO:0000256" key="10">
    <source>
        <dbReference type="ARBA" id="ARBA00022692"/>
    </source>
</evidence>
<dbReference type="GO" id="GO:0009252">
    <property type="term" value="P:peptidoglycan biosynthetic process"/>
    <property type="evidence" value="ECO:0007669"/>
    <property type="project" value="UniProtKB-KW"/>
</dbReference>
<dbReference type="GO" id="GO:0005886">
    <property type="term" value="C:plasma membrane"/>
    <property type="evidence" value="ECO:0007669"/>
    <property type="project" value="UniProtKB-SubCell"/>
</dbReference>
<keyword evidence="15 21" id="KW-0472">Membrane</keyword>
<protein>
    <submittedName>
        <fullName evidence="24">PBP1A family penicillin-binding protein</fullName>
    </submittedName>
</protein>
<dbReference type="Proteomes" id="UP000594688">
    <property type="component" value="Chromosome"/>
</dbReference>
<keyword evidence="7" id="KW-0645">Protease</keyword>
<comment type="pathway">
    <text evidence="20">Glycan biosynthesis.</text>
</comment>
<dbReference type="GO" id="GO:0008360">
    <property type="term" value="P:regulation of cell shape"/>
    <property type="evidence" value="ECO:0007669"/>
    <property type="project" value="UniProtKB-KW"/>
</dbReference>
<evidence type="ECO:0000256" key="4">
    <source>
        <dbReference type="ARBA" id="ARBA00007739"/>
    </source>
</evidence>
<dbReference type="EMBL" id="CP048685">
    <property type="protein sequence ID" value="QPJ63105.1"/>
    <property type="molecule type" value="Genomic_DNA"/>
</dbReference>
<dbReference type="NCBIfam" id="TIGR02074">
    <property type="entry name" value="PBP_1a_fam"/>
    <property type="match status" value="1"/>
</dbReference>
<dbReference type="GO" id="GO:0071555">
    <property type="term" value="P:cell wall organization"/>
    <property type="evidence" value="ECO:0007669"/>
    <property type="project" value="UniProtKB-KW"/>
</dbReference>
<keyword evidence="5" id="KW-1003">Cell membrane</keyword>
<name>A0A7T0G179_9BACT</name>
<keyword evidence="6" id="KW-0121">Carboxypeptidase</keyword>
<dbReference type="GO" id="GO:0009002">
    <property type="term" value="F:serine-type D-Ala-D-Ala carboxypeptidase activity"/>
    <property type="evidence" value="ECO:0007669"/>
    <property type="project" value="UniProtKB-EC"/>
</dbReference>
<evidence type="ECO:0000256" key="6">
    <source>
        <dbReference type="ARBA" id="ARBA00022645"/>
    </source>
</evidence>
<dbReference type="GO" id="GO:0008658">
    <property type="term" value="F:penicillin binding"/>
    <property type="evidence" value="ECO:0007669"/>
    <property type="project" value="InterPro"/>
</dbReference>
<evidence type="ECO:0000256" key="9">
    <source>
        <dbReference type="ARBA" id="ARBA00022679"/>
    </source>
</evidence>
<dbReference type="GO" id="GO:0008955">
    <property type="term" value="F:peptidoglycan glycosyltransferase activity"/>
    <property type="evidence" value="ECO:0007669"/>
    <property type="project" value="UniProtKB-EC"/>
</dbReference>
<evidence type="ECO:0000256" key="15">
    <source>
        <dbReference type="ARBA" id="ARBA00023136"/>
    </source>
</evidence>
<evidence type="ECO:0000256" key="3">
    <source>
        <dbReference type="ARBA" id="ARBA00007090"/>
    </source>
</evidence>
<comment type="catalytic activity">
    <reaction evidence="19">
        <text>[GlcNAc-(1-&gt;4)-Mur2Ac(oyl-L-Ala-gamma-D-Glu-L-Lys-D-Ala-D-Ala)](n)-di-trans,octa-cis-undecaprenyl diphosphate + beta-D-GlcNAc-(1-&gt;4)-Mur2Ac(oyl-L-Ala-gamma-D-Glu-L-Lys-D-Ala-D-Ala)-di-trans,octa-cis-undecaprenyl diphosphate = [GlcNAc-(1-&gt;4)-Mur2Ac(oyl-L-Ala-gamma-D-Glu-L-Lys-D-Ala-D-Ala)](n+1)-di-trans,octa-cis-undecaprenyl diphosphate + di-trans,octa-cis-undecaprenyl diphosphate + H(+)</text>
        <dbReference type="Rhea" id="RHEA:23708"/>
        <dbReference type="Rhea" id="RHEA-COMP:9602"/>
        <dbReference type="Rhea" id="RHEA-COMP:9603"/>
        <dbReference type="ChEBI" id="CHEBI:15378"/>
        <dbReference type="ChEBI" id="CHEBI:58405"/>
        <dbReference type="ChEBI" id="CHEBI:60033"/>
        <dbReference type="ChEBI" id="CHEBI:78435"/>
        <dbReference type="EC" id="2.4.99.28"/>
    </reaction>
</comment>
<evidence type="ECO:0000256" key="11">
    <source>
        <dbReference type="ARBA" id="ARBA00022801"/>
    </source>
</evidence>
<evidence type="ECO:0000256" key="19">
    <source>
        <dbReference type="ARBA" id="ARBA00049902"/>
    </source>
</evidence>
<organism evidence="24 25">
    <name type="scientific">Candidatus Nitronauta litoralis</name>
    <dbReference type="NCBI Taxonomy" id="2705533"/>
    <lineage>
        <taxon>Bacteria</taxon>
        <taxon>Pseudomonadati</taxon>
        <taxon>Nitrospinota/Tectimicrobiota group</taxon>
        <taxon>Nitrospinota</taxon>
        <taxon>Nitrospinia</taxon>
        <taxon>Nitrospinales</taxon>
        <taxon>Nitrospinaceae</taxon>
        <taxon>Candidatus Nitronauta</taxon>
    </lineage>
</organism>
<dbReference type="AlphaFoldDB" id="A0A7T0G179"/>
<keyword evidence="17" id="KW-0961">Cell wall biogenesis/degradation</keyword>
<evidence type="ECO:0000259" key="22">
    <source>
        <dbReference type="Pfam" id="PF00905"/>
    </source>
</evidence>
<evidence type="ECO:0000256" key="7">
    <source>
        <dbReference type="ARBA" id="ARBA00022670"/>
    </source>
</evidence>
<dbReference type="InterPro" id="IPR001460">
    <property type="entry name" value="PCN-bd_Tpept"/>
</dbReference>
<dbReference type="KEGG" id="nli:G3M70_14965"/>